<evidence type="ECO:0008006" key="9">
    <source>
        <dbReference type="Google" id="ProtNLM"/>
    </source>
</evidence>
<name>A0AAN6MCJ8_9PEZI</name>
<dbReference type="Proteomes" id="UP001303889">
    <property type="component" value="Unassembled WGS sequence"/>
</dbReference>
<gene>
    <name evidence="7" type="ORF">C8A05DRAFT_47239</name>
</gene>
<dbReference type="PROSITE" id="PS50865">
    <property type="entry name" value="ZF_MYND_2"/>
    <property type="match status" value="1"/>
</dbReference>
<keyword evidence="2 4" id="KW-0863">Zinc-finger</keyword>
<evidence type="ECO:0000313" key="7">
    <source>
        <dbReference type="EMBL" id="KAK3898462.1"/>
    </source>
</evidence>
<feature type="domain" description="SET" evidence="5">
    <location>
        <begin position="39"/>
        <end position="293"/>
    </location>
</feature>
<dbReference type="AlphaFoldDB" id="A0AAN6MCJ8"/>
<dbReference type="Gene3D" id="6.10.140.2220">
    <property type="match status" value="1"/>
</dbReference>
<dbReference type="Gene3D" id="2.170.270.10">
    <property type="entry name" value="SET domain"/>
    <property type="match status" value="1"/>
</dbReference>
<dbReference type="GO" id="GO:0008270">
    <property type="term" value="F:zinc ion binding"/>
    <property type="evidence" value="ECO:0007669"/>
    <property type="project" value="UniProtKB-KW"/>
</dbReference>
<evidence type="ECO:0000259" key="5">
    <source>
        <dbReference type="PROSITE" id="PS50280"/>
    </source>
</evidence>
<evidence type="ECO:0000259" key="6">
    <source>
        <dbReference type="PROSITE" id="PS50865"/>
    </source>
</evidence>
<evidence type="ECO:0000313" key="8">
    <source>
        <dbReference type="Proteomes" id="UP001303889"/>
    </source>
</evidence>
<keyword evidence="1" id="KW-0479">Metal-binding</keyword>
<protein>
    <recommendedName>
        <fullName evidence="9">Suppressor of anucleate metulae protein B</fullName>
    </recommendedName>
</protein>
<dbReference type="PROSITE" id="PS01360">
    <property type="entry name" value="ZF_MYND_1"/>
    <property type="match status" value="1"/>
</dbReference>
<accession>A0AAN6MCJ8</accession>
<dbReference type="SUPFAM" id="SSF82199">
    <property type="entry name" value="SET domain"/>
    <property type="match status" value="2"/>
</dbReference>
<comment type="caution">
    <text evidence="7">The sequence shown here is derived from an EMBL/GenBank/DDBJ whole genome shotgun (WGS) entry which is preliminary data.</text>
</comment>
<dbReference type="Pfam" id="PF01753">
    <property type="entry name" value="zf-MYND"/>
    <property type="match status" value="1"/>
</dbReference>
<keyword evidence="3" id="KW-0862">Zinc</keyword>
<dbReference type="Gene3D" id="1.10.220.160">
    <property type="match status" value="1"/>
</dbReference>
<organism evidence="7 8">
    <name type="scientific">Staphylotrichum tortipilum</name>
    <dbReference type="NCBI Taxonomy" id="2831512"/>
    <lineage>
        <taxon>Eukaryota</taxon>
        <taxon>Fungi</taxon>
        <taxon>Dikarya</taxon>
        <taxon>Ascomycota</taxon>
        <taxon>Pezizomycotina</taxon>
        <taxon>Sordariomycetes</taxon>
        <taxon>Sordariomycetidae</taxon>
        <taxon>Sordariales</taxon>
        <taxon>Chaetomiaceae</taxon>
        <taxon>Staphylotrichum</taxon>
    </lineage>
</organism>
<dbReference type="PANTHER" id="PTHR12197">
    <property type="entry name" value="HISTONE-LYSINE N-METHYLTRANSFERASE SMYD"/>
    <property type="match status" value="1"/>
</dbReference>
<reference evidence="7" key="1">
    <citation type="journal article" date="2023" name="Mol. Phylogenet. Evol.">
        <title>Genome-scale phylogeny and comparative genomics of the fungal order Sordariales.</title>
        <authorList>
            <person name="Hensen N."/>
            <person name="Bonometti L."/>
            <person name="Westerberg I."/>
            <person name="Brannstrom I.O."/>
            <person name="Guillou S."/>
            <person name="Cros-Aarteil S."/>
            <person name="Calhoun S."/>
            <person name="Haridas S."/>
            <person name="Kuo A."/>
            <person name="Mondo S."/>
            <person name="Pangilinan J."/>
            <person name="Riley R."/>
            <person name="LaButti K."/>
            <person name="Andreopoulos B."/>
            <person name="Lipzen A."/>
            <person name="Chen C."/>
            <person name="Yan M."/>
            <person name="Daum C."/>
            <person name="Ng V."/>
            <person name="Clum A."/>
            <person name="Steindorff A."/>
            <person name="Ohm R.A."/>
            <person name="Martin F."/>
            <person name="Silar P."/>
            <person name="Natvig D.O."/>
            <person name="Lalanne C."/>
            <person name="Gautier V."/>
            <person name="Ament-Velasquez S.L."/>
            <person name="Kruys A."/>
            <person name="Hutchinson M.I."/>
            <person name="Powell A.J."/>
            <person name="Barry K."/>
            <person name="Miller A.N."/>
            <person name="Grigoriev I.V."/>
            <person name="Debuchy R."/>
            <person name="Gladieux P."/>
            <person name="Hiltunen Thoren M."/>
            <person name="Johannesson H."/>
        </authorList>
    </citation>
    <scope>NUCLEOTIDE SEQUENCE</scope>
    <source>
        <strain evidence="7">CBS 103.79</strain>
    </source>
</reference>
<evidence type="ECO:0000256" key="1">
    <source>
        <dbReference type="ARBA" id="ARBA00022723"/>
    </source>
</evidence>
<keyword evidence="8" id="KW-1185">Reference proteome</keyword>
<evidence type="ECO:0000256" key="3">
    <source>
        <dbReference type="ARBA" id="ARBA00022833"/>
    </source>
</evidence>
<dbReference type="GO" id="GO:0005634">
    <property type="term" value="C:nucleus"/>
    <property type="evidence" value="ECO:0007669"/>
    <property type="project" value="TreeGrafter"/>
</dbReference>
<dbReference type="PANTHER" id="PTHR12197:SF251">
    <property type="entry name" value="EG:BACR7C10.4 PROTEIN"/>
    <property type="match status" value="1"/>
</dbReference>
<feature type="domain" description="MYND-type" evidence="6">
    <location>
        <begin position="100"/>
        <end position="147"/>
    </location>
</feature>
<dbReference type="EMBL" id="MU855933">
    <property type="protein sequence ID" value="KAK3898462.1"/>
    <property type="molecule type" value="Genomic_DNA"/>
</dbReference>
<dbReference type="Pfam" id="PF00856">
    <property type="entry name" value="SET"/>
    <property type="match status" value="1"/>
</dbReference>
<dbReference type="InterPro" id="IPR002893">
    <property type="entry name" value="Znf_MYND"/>
</dbReference>
<proteinExistence type="predicted"/>
<evidence type="ECO:0000256" key="2">
    <source>
        <dbReference type="ARBA" id="ARBA00022771"/>
    </source>
</evidence>
<dbReference type="InterPro" id="IPR050869">
    <property type="entry name" value="H3K4_H4K5_MeTrfase"/>
</dbReference>
<dbReference type="InterPro" id="IPR001214">
    <property type="entry name" value="SET_dom"/>
</dbReference>
<dbReference type="CDD" id="cd20071">
    <property type="entry name" value="SET_SMYD"/>
    <property type="match status" value="1"/>
</dbReference>
<dbReference type="InterPro" id="IPR046341">
    <property type="entry name" value="SET_dom_sf"/>
</dbReference>
<dbReference type="PROSITE" id="PS50280">
    <property type="entry name" value="SET"/>
    <property type="match status" value="1"/>
</dbReference>
<reference evidence="7" key="2">
    <citation type="submission" date="2023-05" db="EMBL/GenBank/DDBJ databases">
        <authorList>
            <consortium name="Lawrence Berkeley National Laboratory"/>
            <person name="Steindorff A."/>
            <person name="Hensen N."/>
            <person name="Bonometti L."/>
            <person name="Westerberg I."/>
            <person name="Brannstrom I.O."/>
            <person name="Guillou S."/>
            <person name="Cros-Aarteil S."/>
            <person name="Calhoun S."/>
            <person name="Haridas S."/>
            <person name="Kuo A."/>
            <person name="Mondo S."/>
            <person name="Pangilinan J."/>
            <person name="Riley R."/>
            <person name="Labutti K."/>
            <person name="Andreopoulos B."/>
            <person name="Lipzen A."/>
            <person name="Chen C."/>
            <person name="Yanf M."/>
            <person name="Daum C."/>
            <person name="Ng V."/>
            <person name="Clum A."/>
            <person name="Ohm R."/>
            <person name="Martin F."/>
            <person name="Silar P."/>
            <person name="Natvig D."/>
            <person name="Lalanne C."/>
            <person name="Gautier V."/>
            <person name="Ament-Velasquez S.L."/>
            <person name="Kruys A."/>
            <person name="Hutchinson M.I."/>
            <person name="Powell A.J."/>
            <person name="Barry K."/>
            <person name="Miller A.N."/>
            <person name="Grigoriev I.V."/>
            <person name="Debuchy R."/>
            <person name="Gladieux P."/>
            <person name="Thoren M.H."/>
            <person name="Johannesson H."/>
        </authorList>
    </citation>
    <scope>NUCLEOTIDE SEQUENCE</scope>
    <source>
        <strain evidence="7">CBS 103.79</strain>
    </source>
</reference>
<sequence>MAPGTTPDPPGLAGDLGINWDDVYGEGIATETPHMHTEPGLCKTNIDRVASSFPLVIRAAKTDGADFSGLWADANIEPARDIYRVCPLMAVPDRTAESFCHNCLESAQEFGSKNNAPSKTCTGCKAARFCSKECQKSAWAQFHKDECKVLQKSPMMTPQHLMAHRLLFWQNRGKLSNLVGKSLRLLETHFVDFQQDPDRANDLLDVAVAVREATGSKVNLAVAWKLVPAMRINCVRLRHPSLKETAGFAYDTVTAMINHSCDPNAILFFEGRELRLRSLKKINAGTEITISYIDPTLTVSSRQTLLQREYFFDCHCKRCKSEITQERWLATKGENGWPALLQAQEDIRRLIRGAVRASKYPGIYPAFEDLPTVETKLRTIISNALPQDKPWPEHMEPLPSARLSMALLYLQQDKPIRALRSALTGKLLSTRIDPGGAEWVNEMFDVVVTSLVAAGSVPPDAAALEDKKFPKLEDIRTMAYGYLLATHRGAEKAFGEYSNYTLEIKAMLDDMVKKKPDDGATPGTSKFASHFAAAQKRTLAWAGVPKQHGITLSVCGRS</sequence>
<evidence type="ECO:0000256" key="4">
    <source>
        <dbReference type="PROSITE-ProRule" id="PRU00134"/>
    </source>
</evidence>